<name>A0A433SIP1_ELYCH</name>
<dbReference type="OrthoDB" id="10633985at2759"/>
<feature type="compositionally biased region" description="Basic and acidic residues" evidence="1">
    <location>
        <begin position="163"/>
        <end position="181"/>
    </location>
</feature>
<protein>
    <submittedName>
        <fullName evidence="3">Uncharacterized protein</fullName>
    </submittedName>
</protein>
<dbReference type="Proteomes" id="UP000271974">
    <property type="component" value="Unassembled WGS sequence"/>
</dbReference>
<evidence type="ECO:0000256" key="2">
    <source>
        <dbReference type="SAM" id="SignalP"/>
    </source>
</evidence>
<feature type="signal peptide" evidence="2">
    <location>
        <begin position="1"/>
        <end position="21"/>
    </location>
</feature>
<accession>A0A433SIP1</accession>
<proteinExistence type="predicted"/>
<dbReference type="EMBL" id="RQTK01001991">
    <property type="protein sequence ID" value="RUS68821.1"/>
    <property type="molecule type" value="Genomic_DNA"/>
</dbReference>
<feature type="region of interest" description="Disordered" evidence="1">
    <location>
        <begin position="59"/>
        <end position="114"/>
    </location>
</feature>
<dbReference type="AlphaFoldDB" id="A0A433SIP1"/>
<organism evidence="3 4">
    <name type="scientific">Elysia chlorotica</name>
    <name type="common">Eastern emerald elysia</name>
    <name type="synonym">Sea slug</name>
    <dbReference type="NCBI Taxonomy" id="188477"/>
    <lineage>
        <taxon>Eukaryota</taxon>
        <taxon>Metazoa</taxon>
        <taxon>Spiralia</taxon>
        <taxon>Lophotrochozoa</taxon>
        <taxon>Mollusca</taxon>
        <taxon>Gastropoda</taxon>
        <taxon>Heterobranchia</taxon>
        <taxon>Euthyneura</taxon>
        <taxon>Panpulmonata</taxon>
        <taxon>Sacoglossa</taxon>
        <taxon>Placobranchoidea</taxon>
        <taxon>Plakobranchidae</taxon>
        <taxon>Elysia</taxon>
    </lineage>
</organism>
<feature type="region of interest" description="Disordered" evidence="1">
    <location>
        <begin position="145"/>
        <end position="191"/>
    </location>
</feature>
<evidence type="ECO:0000256" key="1">
    <source>
        <dbReference type="SAM" id="MobiDB-lite"/>
    </source>
</evidence>
<reference evidence="3 4" key="1">
    <citation type="submission" date="2019-01" db="EMBL/GenBank/DDBJ databases">
        <title>A draft genome assembly of the solar-powered sea slug Elysia chlorotica.</title>
        <authorList>
            <person name="Cai H."/>
            <person name="Li Q."/>
            <person name="Fang X."/>
            <person name="Li J."/>
            <person name="Curtis N.E."/>
            <person name="Altenburger A."/>
            <person name="Shibata T."/>
            <person name="Feng M."/>
            <person name="Maeda T."/>
            <person name="Schwartz J.A."/>
            <person name="Shigenobu S."/>
            <person name="Lundholm N."/>
            <person name="Nishiyama T."/>
            <person name="Yang H."/>
            <person name="Hasebe M."/>
            <person name="Li S."/>
            <person name="Pierce S.K."/>
            <person name="Wang J."/>
        </authorList>
    </citation>
    <scope>NUCLEOTIDE SEQUENCE [LARGE SCALE GENOMIC DNA]</scope>
    <source>
        <strain evidence="3">EC2010</strain>
        <tissue evidence="3">Whole organism of an adult</tissue>
    </source>
</reference>
<feature type="chain" id="PRO_5019460035" evidence="2">
    <location>
        <begin position="22"/>
        <end position="216"/>
    </location>
</feature>
<comment type="caution">
    <text evidence="3">The sequence shown here is derived from an EMBL/GenBank/DDBJ whole genome shotgun (WGS) entry which is preliminary data.</text>
</comment>
<evidence type="ECO:0000313" key="3">
    <source>
        <dbReference type="EMBL" id="RUS68821.1"/>
    </source>
</evidence>
<gene>
    <name evidence="3" type="ORF">EGW08_023416</name>
</gene>
<evidence type="ECO:0000313" key="4">
    <source>
        <dbReference type="Proteomes" id="UP000271974"/>
    </source>
</evidence>
<keyword evidence="4" id="KW-1185">Reference proteome</keyword>
<keyword evidence="2" id="KW-0732">Signal</keyword>
<sequence length="216" mass="23899">MIVTATIFTVLILSGLSYLFGRPKKDKEVEINEEENKEVEDTPKQKRLEINEISTQTAASITTKDISKEIAPTEPATKIEVSLPPESEPSRRPSAGDIKQGKTPAENISKTNNLKTEEICQSLTNVGKKTPNLSRNPSNLAQKVKSVEKKGHTVQEVSLQRHTSRESSPRRGKAKKSDSSCKCRASSPVSGKLRNLSYGYIFANQPPCDPFCPRLY</sequence>